<accession>A0A397GB81</accession>
<gene>
    <name evidence="1" type="ORF">Glove_606g78</name>
</gene>
<sequence length="284" mass="32439">MLLKADGKFSRTKASTYIVSEFYCGKSQGNREIPIQGTSQNYVKIYKDCWNQDPDQRPNIEKVIQDLEHVAIESNTLKISSISRPDAIKSAGAVEEAIKSFVSLKEDLRFTYGSCKFCQDNHQHFKKKSTAVTKFLEIIGGDIVDQNQKINTVLREVSLMKEILNHSDGLDKNIKGIEIKSTELSDPLTSKVTDRRGENPQVIKKIYRNFEVACKPIDLQNEDAAKIQGEIAILENYEIHPTLSNFMVFQMLITVKSWYLNGQNMVHSENCIVIMIIYCMKKYK</sequence>
<protein>
    <recommendedName>
        <fullName evidence="3">Serine-threonine/tyrosine-protein kinase catalytic domain-containing protein</fullName>
    </recommendedName>
</protein>
<reference evidence="1 2" key="1">
    <citation type="submission" date="2018-08" db="EMBL/GenBank/DDBJ databases">
        <title>Genome and evolution of the arbuscular mycorrhizal fungus Diversispora epigaea (formerly Glomus versiforme) and its bacterial endosymbionts.</title>
        <authorList>
            <person name="Sun X."/>
            <person name="Fei Z."/>
            <person name="Harrison M."/>
        </authorList>
    </citation>
    <scope>NUCLEOTIDE SEQUENCE [LARGE SCALE GENOMIC DNA]</scope>
    <source>
        <strain evidence="1 2">IT104</strain>
    </source>
</reference>
<dbReference type="Gene3D" id="1.10.510.10">
    <property type="entry name" value="Transferase(Phosphotransferase) domain 1"/>
    <property type="match status" value="1"/>
</dbReference>
<dbReference type="Proteomes" id="UP000266861">
    <property type="component" value="Unassembled WGS sequence"/>
</dbReference>
<evidence type="ECO:0008006" key="3">
    <source>
        <dbReference type="Google" id="ProtNLM"/>
    </source>
</evidence>
<proteinExistence type="predicted"/>
<dbReference type="OrthoDB" id="2364494at2759"/>
<evidence type="ECO:0000313" key="2">
    <source>
        <dbReference type="Proteomes" id="UP000266861"/>
    </source>
</evidence>
<dbReference type="EMBL" id="PQFF01000504">
    <property type="protein sequence ID" value="RHZ46868.1"/>
    <property type="molecule type" value="Genomic_DNA"/>
</dbReference>
<organism evidence="1 2">
    <name type="scientific">Diversispora epigaea</name>
    <dbReference type="NCBI Taxonomy" id="1348612"/>
    <lineage>
        <taxon>Eukaryota</taxon>
        <taxon>Fungi</taxon>
        <taxon>Fungi incertae sedis</taxon>
        <taxon>Mucoromycota</taxon>
        <taxon>Glomeromycotina</taxon>
        <taxon>Glomeromycetes</taxon>
        <taxon>Diversisporales</taxon>
        <taxon>Diversisporaceae</taxon>
        <taxon>Diversispora</taxon>
    </lineage>
</organism>
<dbReference type="AlphaFoldDB" id="A0A397GB81"/>
<comment type="caution">
    <text evidence="1">The sequence shown here is derived from an EMBL/GenBank/DDBJ whole genome shotgun (WGS) entry which is preliminary data.</text>
</comment>
<name>A0A397GB81_9GLOM</name>
<evidence type="ECO:0000313" key="1">
    <source>
        <dbReference type="EMBL" id="RHZ46868.1"/>
    </source>
</evidence>
<keyword evidence="2" id="KW-1185">Reference proteome</keyword>